<organism evidence="2 3">
    <name type="scientific">Acinetobacter phage Acj61</name>
    <dbReference type="NCBI Taxonomy" id="760732"/>
    <lineage>
        <taxon>Viruses</taxon>
        <taxon>Duplodnaviria</taxon>
        <taxon>Heunggongvirae</taxon>
        <taxon>Uroviricota</taxon>
        <taxon>Caudoviricetes</taxon>
        <taxon>Pantevenvirales</taxon>
        <taxon>Straboviridae</taxon>
        <taxon>Twarogvirinae</taxon>
        <taxon>Lasallevirus</taxon>
        <taxon>Lasallevirus Acj61</taxon>
        <taxon>Acinetobacter virus Acj61</taxon>
    </lineage>
</organism>
<gene>
    <name evidence="2" type="primary">wac</name>
    <name evidence="2" type="ORF">Acj61p170</name>
</gene>
<reference evidence="2 3" key="1">
    <citation type="journal article" date="2010" name="Virol. J.">
        <title>Genomes of the T4-related bacteriophages as windows on microbial genome evolution.</title>
        <authorList>
            <person name="Petrov V.M."/>
            <person name="Ratnayaka S."/>
            <person name="Nolan J.M."/>
            <person name="Miller E.S."/>
            <person name="Karam J.D."/>
        </authorList>
    </citation>
    <scope>NUCLEOTIDE SEQUENCE [LARGE SCALE GENOMIC DNA]</scope>
</reference>
<name>E5E4F1_9CAUD</name>
<dbReference type="KEGG" id="vg:9926061"/>
<evidence type="ECO:0000313" key="3">
    <source>
        <dbReference type="Proteomes" id="UP000008730"/>
    </source>
</evidence>
<feature type="domain" description="Fibritin C-terminal" evidence="1">
    <location>
        <begin position="361"/>
        <end position="399"/>
    </location>
</feature>
<dbReference type="Gene3D" id="1.20.5.320">
    <property type="entry name" value="6-Phosphogluconate Dehydrogenase, domain 3"/>
    <property type="match status" value="2"/>
</dbReference>
<keyword evidence="3" id="KW-1185">Reference proteome</keyword>
<dbReference type="GeneID" id="9926061"/>
<dbReference type="OrthoDB" id="1450at10239"/>
<accession>E5E4F1</accession>
<sequence length="416" mass="44556">MIALHKIPFVTGLPDDGQKSITWVRNGELLEGASTKKGHDGVLNAAGVQIQENVVVLDENLRLISGTLDVSNEKIEKIEEILAVTGNLDLVEQVKKNTESIEGINFHLEQTNERVDRISADSSQLVLDVGTRTISSGTRTIFDDLVFVKSTIGQNTGEDINGNTVPGNEATGLTRKVLDVTKQSLKNKDDVAIVSAIVESADLPQLIANDAQIRAELGTKPVDPNVPPIYFRINTLENSHIENKDKIAEISTEIGLGARHIGTEVTSNTTRILALEGTINTPSTGLKPRVEVLEATIATPGTGLSDRVAKNTLDISTINTKIDTELTTNIKNVSDFVGYGTVPAPKTSLAGKLDTLTALHNDTAASVQDLQVEIGNNSSGMKADIKKLQDSVAAQALEIKAIDARLKLVEDKVANL</sequence>
<protein>
    <submittedName>
        <fullName evidence="2">Wac fibritin neck whiskers protein</fullName>
    </submittedName>
</protein>
<dbReference type="RefSeq" id="YP_004009787.1">
    <property type="nucleotide sequence ID" value="NC_014661.1"/>
</dbReference>
<proteinExistence type="predicted"/>
<dbReference type="EMBL" id="GU911519">
    <property type="protein sequence ID" value="ADG36135.1"/>
    <property type="molecule type" value="Genomic_DNA"/>
</dbReference>
<evidence type="ECO:0000259" key="1">
    <source>
        <dbReference type="Pfam" id="PF07921"/>
    </source>
</evidence>
<dbReference type="SUPFAM" id="SSF58046">
    <property type="entry name" value="Fibritin"/>
    <property type="match status" value="1"/>
</dbReference>
<dbReference type="Proteomes" id="UP000008730">
    <property type="component" value="Segment"/>
</dbReference>
<evidence type="ECO:0000313" key="2">
    <source>
        <dbReference type="EMBL" id="ADG36135.1"/>
    </source>
</evidence>
<dbReference type="InterPro" id="IPR012473">
    <property type="entry name" value="Fibritin_C"/>
</dbReference>
<dbReference type="Pfam" id="PF07921">
    <property type="entry name" value="Fibritin_C"/>
    <property type="match status" value="1"/>
</dbReference>